<evidence type="ECO:0000313" key="2">
    <source>
        <dbReference type="Proteomes" id="UP000240325"/>
    </source>
</evidence>
<dbReference type="EMBL" id="MF782455">
    <property type="protein sequence ID" value="ATZ80103.1"/>
    <property type="molecule type" value="Genomic_DNA"/>
</dbReference>
<reference evidence="1" key="1">
    <citation type="journal article" date="2017" name="Elife">
        <title>The kinetoplastid-infecting Bodo saltans virus (BsV), a window into the most abundant giant viruses in the sea.</title>
        <authorList>
            <person name="Deeg C.M."/>
            <person name="Chow C.-E.T."/>
            <person name="Suttle C.A."/>
        </authorList>
    </citation>
    <scope>NUCLEOTIDE SEQUENCE</scope>
    <source>
        <strain evidence="1">NG1</strain>
    </source>
</reference>
<protein>
    <submittedName>
        <fullName evidence="1">Uncharacterized protein</fullName>
    </submittedName>
</protein>
<name>A0A2H4UT21_9VIRU</name>
<sequence>MHMKTVVLDNFFMKKKIHKNMRYSVLNHMMANNVFR</sequence>
<proteinExistence type="predicted"/>
<organism evidence="1">
    <name type="scientific">Bodo saltans virus</name>
    <dbReference type="NCBI Taxonomy" id="2024608"/>
    <lineage>
        <taxon>Viruses</taxon>
        <taxon>Varidnaviria</taxon>
        <taxon>Bamfordvirae</taxon>
        <taxon>Nucleocytoviricota</taxon>
        <taxon>Megaviricetes</taxon>
        <taxon>Imitervirales</taxon>
        <taxon>Mimiviridae</taxon>
        <taxon>Klosneuvirinae</taxon>
        <taxon>Theiavirus</taxon>
        <taxon>Theiavirus salishense</taxon>
    </lineage>
</organism>
<accession>A0A2H4UT21</accession>
<keyword evidence="2" id="KW-1185">Reference proteome</keyword>
<evidence type="ECO:0000313" key="1">
    <source>
        <dbReference type="EMBL" id="ATZ80103.1"/>
    </source>
</evidence>
<gene>
    <name evidence="1" type="ORF">BMW23_0041</name>
</gene>
<dbReference type="Proteomes" id="UP000240325">
    <property type="component" value="Segment"/>
</dbReference>